<dbReference type="InterPro" id="IPR045274">
    <property type="entry name" value="WAK-like"/>
</dbReference>
<proteinExistence type="inferred from homology"/>
<dbReference type="Pfam" id="PF07714">
    <property type="entry name" value="PK_Tyr_Ser-Thr"/>
    <property type="match status" value="1"/>
</dbReference>
<accession>A0A6A1WAL4</accession>
<dbReference type="Gene3D" id="1.10.510.10">
    <property type="entry name" value="Transferase(Phosphotransferase) domain 1"/>
    <property type="match status" value="1"/>
</dbReference>
<dbReference type="GO" id="GO:0005524">
    <property type="term" value="F:ATP binding"/>
    <property type="evidence" value="ECO:0007669"/>
    <property type="project" value="UniProtKB-UniRule"/>
</dbReference>
<dbReference type="OrthoDB" id="4062651at2759"/>
<evidence type="ECO:0000256" key="9">
    <source>
        <dbReference type="RuleBase" id="RU000304"/>
    </source>
</evidence>
<evidence type="ECO:0000313" key="11">
    <source>
        <dbReference type="EMBL" id="KAB1219860.1"/>
    </source>
</evidence>
<dbReference type="InterPro" id="IPR000719">
    <property type="entry name" value="Prot_kinase_dom"/>
</dbReference>
<dbReference type="PROSITE" id="PS00108">
    <property type="entry name" value="PROTEIN_KINASE_ST"/>
    <property type="match status" value="1"/>
</dbReference>
<dbReference type="GO" id="GO:0005886">
    <property type="term" value="C:plasma membrane"/>
    <property type="evidence" value="ECO:0007669"/>
    <property type="project" value="TreeGrafter"/>
</dbReference>
<evidence type="ECO:0000313" key="12">
    <source>
        <dbReference type="Proteomes" id="UP000516437"/>
    </source>
</evidence>
<feature type="domain" description="Protein kinase" evidence="10">
    <location>
        <begin position="57"/>
        <end position="238"/>
    </location>
</feature>
<evidence type="ECO:0000256" key="1">
    <source>
        <dbReference type="ARBA" id="ARBA00022527"/>
    </source>
</evidence>
<name>A0A6A1WAL4_9ROSI</name>
<evidence type="ECO:0000256" key="5">
    <source>
        <dbReference type="ARBA" id="ARBA00022840"/>
    </source>
</evidence>
<dbReference type="PROSITE" id="PS50011">
    <property type="entry name" value="PROTEIN_KINASE_DOM"/>
    <property type="match status" value="1"/>
</dbReference>
<comment type="catalytic activity">
    <reaction evidence="6">
        <text>L-seryl-[protein] + ATP = O-phospho-L-seryl-[protein] + ADP + H(+)</text>
        <dbReference type="Rhea" id="RHEA:17989"/>
        <dbReference type="Rhea" id="RHEA-COMP:9863"/>
        <dbReference type="Rhea" id="RHEA-COMP:11604"/>
        <dbReference type="ChEBI" id="CHEBI:15378"/>
        <dbReference type="ChEBI" id="CHEBI:29999"/>
        <dbReference type="ChEBI" id="CHEBI:30616"/>
        <dbReference type="ChEBI" id="CHEBI:83421"/>
        <dbReference type="ChEBI" id="CHEBI:456216"/>
    </reaction>
</comment>
<dbReference type="PANTHER" id="PTHR27005:SF283">
    <property type="entry name" value="OS02G0633066 PROTEIN"/>
    <property type="match status" value="1"/>
</dbReference>
<evidence type="ECO:0000256" key="8">
    <source>
        <dbReference type="PROSITE-ProRule" id="PRU10141"/>
    </source>
</evidence>
<evidence type="ECO:0000256" key="6">
    <source>
        <dbReference type="ARBA" id="ARBA00047558"/>
    </source>
</evidence>
<keyword evidence="5 8" id="KW-0067">ATP-binding</keyword>
<evidence type="ECO:0000256" key="2">
    <source>
        <dbReference type="ARBA" id="ARBA00022679"/>
    </source>
</evidence>
<comment type="similarity">
    <text evidence="9">Belongs to the protein kinase superfamily.</text>
</comment>
<dbReference type="PANTHER" id="PTHR27005">
    <property type="entry name" value="WALL-ASSOCIATED RECEPTOR KINASE-LIKE 21"/>
    <property type="match status" value="1"/>
</dbReference>
<evidence type="ECO:0000256" key="3">
    <source>
        <dbReference type="ARBA" id="ARBA00022741"/>
    </source>
</evidence>
<dbReference type="InterPro" id="IPR011009">
    <property type="entry name" value="Kinase-like_dom_sf"/>
</dbReference>
<evidence type="ECO:0000256" key="4">
    <source>
        <dbReference type="ARBA" id="ARBA00022777"/>
    </source>
</evidence>
<dbReference type="EMBL" id="RXIC02000021">
    <property type="protein sequence ID" value="KAB1219860.1"/>
    <property type="molecule type" value="Genomic_DNA"/>
</dbReference>
<dbReference type="InterPro" id="IPR008271">
    <property type="entry name" value="Ser/Thr_kinase_AS"/>
</dbReference>
<dbReference type="SMART" id="SM00220">
    <property type="entry name" value="S_TKc"/>
    <property type="match status" value="1"/>
</dbReference>
<feature type="binding site" evidence="8">
    <location>
        <position position="86"/>
    </location>
    <ligand>
        <name>ATP</name>
        <dbReference type="ChEBI" id="CHEBI:30616"/>
    </ligand>
</feature>
<dbReference type="Gene3D" id="3.30.200.20">
    <property type="entry name" value="Phosphorylase Kinase, domain 1"/>
    <property type="match status" value="1"/>
</dbReference>
<dbReference type="GO" id="GO:0004674">
    <property type="term" value="F:protein serine/threonine kinase activity"/>
    <property type="evidence" value="ECO:0007669"/>
    <property type="project" value="UniProtKB-KW"/>
</dbReference>
<dbReference type="InterPro" id="IPR017441">
    <property type="entry name" value="Protein_kinase_ATP_BS"/>
</dbReference>
<keyword evidence="4 11" id="KW-0418">Kinase</keyword>
<keyword evidence="12" id="KW-1185">Reference proteome</keyword>
<dbReference type="GO" id="GO:0007166">
    <property type="term" value="P:cell surface receptor signaling pathway"/>
    <property type="evidence" value="ECO:0007669"/>
    <property type="project" value="InterPro"/>
</dbReference>
<gene>
    <name evidence="11" type="ORF">CJ030_MR3G009502</name>
</gene>
<comment type="catalytic activity">
    <reaction evidence="7">
        <text>L-threonyl-[protein] + ATP = O-phospho-L-threonyl-[protein] + ADP + H(+)</text>
        <dbReference type="Rhea" id="RHEA:46608"/>
        <dbReference type="Rhea" id="RHEA-COMP:11060"/>
        <dbReference type="Rhea" id="RHEA-COMP:11605"/>
        <dbReference type="ChEBI" id="CHEBI:15378"/>
        <dbReference type="ChEBI" id="CHEBI:30013"/>
        <dbReference type="ChEBI" id="CHEBI:30616"/>
        <dbReference type="ChEBI" id="CHEBI:61977"/>
        <dbReference type="ChEBI" id="CHEBI:456216"/>
    </reaction>
</comment>
<dbReference type="Proteomes" id="UP000516437">
    <property type="component" value="Chromosome 3"/>
</dbReference>
<evidence type="ECO:0000256" key="7">
    <source>
        <dbReference type="ARBA" id="ARBA00047951"/>
    </source>
</evidence>
<dbReference type="InterPro" id="IPR001245">
    <property type="entry name" value="Ser-Thr/Tyr_kinase_cat_dom"/>
</dbReference>
<dbReference type="PROSITE" id="PS00107">
    <property type="entry name" value="PROTEIN_KINASE_ATP"/>
    <property type="match status" value="1"/>
</dbReference>
<keyword evidence="2" id="KW-0808">Transferase</keyword>
<organism evidence="11 12">
    <name type="scientific">Morella rubra</name>
    <name type="common">Chinese bayberry</name>
    <dbReference type="NCBI Taxonomy" id="262757"/>
    <lineage>
        <taxon>Eukaryota</taxon>
        <taxon>Viridiplantae</taxon>
        <taxon>Streptophyta</taxon>
        <taxon>Embryophyta</taxon>
        <taxon>Tracheophyta</taxon>
        <taxon>Spermatophyta</taxon>
        <taxon>Magnoliopsida</taxon>
        <taxon>eudicotyledons</taxon>
        <taxon>Gunneridae</taxon>
        <taxon>Pentapetalae</taxon>
        <taxon>rosids</taxon>
        <taxon>fabids</taxon>
        <taxon>Fagales</taxon>
        <taxon>Myricaceae</taxon>
        <taxon>Morella</taxon>
    </lineage>
</organism>
<sequence>MSRCMYRYLWKLIKLKEKFFQENGGLILQKQLSSHRGSMERAKIFSAEELEKATNNYNESRVIGQGGFGTVYRGLLPDDRVIAIKKSKVIDKIQTEQFINKYGVKLLGRCLETEVSLLVYEFITNGTLHSHIHDKSQSSSLSWEKRLKIAVETAGAPLYLHCEASMPIIHRDVKSSNILLDDNHTMKVSEFGASRLVPLDYTQLTTLVQGTLGYLDPEYFCTSQRKNCSFGIVIVELL</sequence>
<keyword evidence="11" id="KW-0675">Receptor</keyword>
<evidence type="ECO:0000259" key="10">
    <source>
        <dbReference type="PROSITE" id="PS50011"/>
    </source>
</evidence>
<keyword evidence="1 9" id="KW-0723">Serine/threonine-protein kinase</keyword>
<keyword evidence="3 8" id="KW-0547">Nucleotide-binding</keyword>
<comment type="caution">
    <text evidence="11">The sequence shown here is derived from an EMBL/GenBank/DDBJ whole genome shotgun (WGS) entry which is preliminary data.</text>
</comment>
<protein>
    <submittedName>
        <fullName evidence="11">Wall-associated receptor kinase 1</fullName>
    </submittedName>
</protein>
<dbReference type="AlphaFoldDB" id="A0A6A1WAL4"/>
<reference evidence="11 12" key="1">
    <citation type="journal article" date="2019" name="Plant Biotechnol. J.">
        <title>The red bayberry genome and genetic basis of sex determination.</title>
        <authorList>
            <person name="Jia H.M."/>
            <person name="Jia H.J."/>
            <person name="Cai Q.L."/>
            <person name="Wang Y."/>
            <person name="Zhao H.B."/>
            <person name="Yang W.F."/>
            <person name="Wang G.Y."/>
            <person name="Li Y.H."/>
            <person name="Zhan D.L."/>
            <person name="Shen Y.T."/>
            <person name="Niu Q.F."/>
            <person name="Chang L."/>
            <person name="Qiu J."/>
            <person name="Zhao L."/>
            <person name="Xie H.B."/>
            <person name="Fu W.Y."/>
            <person name="Jin J."/>
            <person name="Li X.W."/>
            <person name="Jiao Y."/>
            <person name="Zhou C.C."/>
            <person name="Tu T."/>
            <person name="Chai C.Y."/>
            <person name="Gao J.L."/>
            <person name="Fan L.J."/>
            <person name="van de Weg E."/>
            <person name="Wang J.Y."/>
            <person name="Gao Z.S."/>
        </authorList>
    </citation>
    <scope>NUCLEOTIDE SEQUENCE [LARGE SCALE GENOMIC DNA]</scope>
    <source>
        <tissue evidence="11">Leaves</tissue>
    </source>
</reference>
<dbReference type="SUPFAM" id="SSF56112">
    <property type="entry name" value="Protein kinase-like (PK-like)"/>
    <property type="match status" value="1"/>
</dbReference>